<reference evidence="3 4" key="1">
    <citation type="submission" date="2016-11" db="EMBL/GenBank/DDBJ databases">
        <authorList>
            <person name="Jaros S."/>
            <person name="Januszkiewicz K."/>
            <person name="Wedrychowicz H."/>
        </authorList>
    </citation>
    <scope>NUCLEOTIDE SEQUENCE [LARGE SCALE GENOMIC DNA]</scope>
    <source>
        <strain evidence="3 4">DSM 44666</strain>
    </source>
</reference>
<protein>
    <recommendedName>
        <fullName evidence="5">Lipoprotein</fullName>
    </recommendedName>
</protein>
<accession>A0A1M4WXX6</accession>
<dbReference type="AlphaFoldDB" id="A0A1M4WXX6"/>
<gene>
    <name evidence="3" type="ORF">SAMN05444392_10425</name>
</gene>
<dbReference type="RefSeq" id="WP_073154432.1">
    <property type="nucleotide sequence ID" value="NZ_FQVL01000004.1"/>
</dbReference>
<feature type="region of interest" description="Disordered" evidence="1">
    <location>
        <begin position="33"/>
        <end position="66"/>
    </location>
</feature>
<dbReference type="PROSITE" id="PS51257">
    <property type="entry name" value="PROKAR_LIPOPROTEIN"/>
    <property type="match status" value="1"/>
</dbReference>
<dbReference type="STRING" id="112248.SAMN05444392_10425"/>
<proteinExistence type="predicted"/>
<dbReference type="EMBL" id="FQVL01000004">
    <property type="protein sequence ID" value="SHE86086.1"/>
    <property type="molecule type" value="Genomic_DNA"/>
</dbReference>
<dbReference type="Proteomes" id="UP000184476">
    <property type="component" value="Unassembled WGS sequence"/>
</dbReference>
<sequence length="222" mass="24406">MRPYVSNPIRSKLTHGTAILASVLALAGCSTGYAQSTDTPQSKVKVTSTPTTTETTPMPTPTPTEQSPEYAAYLIQCKADDTGKIAKEETIKAPSSLGSNQLSPKGKPLTNKQSFVSTWVHLIKAPDQTEAQQNLLISIICAQGKQFDNNEQFFKGDIQKENQGYKFSGYKDYKIYSSPSYTVKGNIFATKDTIYITTKNNTNLTNDQVNLLGESFIESRTR</sequence>
<keyword evidence="2" id="KW-0732">Signal</keyword>
<keyword evidence="4" id="KW-1185">Reference proteome</keyword>
<feature type="compositionally biased region" description="Low complexity" evidence="1">
    <location>
        <begin position="47"/>
        <end position="66"/>
    </location>
</feature>
<feature type="chain" id="PRO_5039551838" description="Lipoprotein" evidence="2">
    <location>
        <begin position="28"/>
        <end position="222"/>
    </location>
</feature>
<evidence type="ECO:0000256" key="2">
    <source>
        <dbReference type="SAM" id="SignalP"/>
    </source>
</evidence>
<evidence type="ECO:0000313" key="4">
    <source>
        <dbReference type="Proteomes" id="UP000184476"/>
    </source>
</evidence>
<evidence type="ECO:0000313" key="3">
    <source>
        <dbReference type="EMBL" id="SHE86086.1"/>
    </source>
</evidence>
<feature type="compositionally biased region" description="Polar residues" evidence="1">
    <location>
        <begin position="33"/>
        <end position="46"/>
    </location>
</feature>
<feature type="signal peptide" evidence="2">
    <location>
        <begin position="1"/>
        <end position="27"/>
    </location>
</feature>
<evidence type="ECO:0008006" key="5">
    <source>
        <dbReference type="Google" id="ProtNLM"/>
    </source>
</evidence>
<organism evidence="3 4">
    <name type="scientific">Seinonella peptonophila</name>
    <dbReference type="NCBI Taxonomy" id="112248"/>
    <lineage>
        <taxon>Bacteria</taxon>
        <taxon>Bacillati</taxon>
        <taxon>Bacillota</taxon>
        <taxon>Bacilli</taxon>
        <taxon>Bacillales</taxon>
        <taxon>Thermoactinomycetaceae</taxon>
        <taxon>Seinonella</taxon>
    </lineage>
</organism>
<evidence type="ECO:0000256" key="1">
    <source>
        <dbReference type="SAM" id="MobiDB-lite"/>
    </source>
</evidence>
<name>A0A1M4WXX6_9BACL</name>